<keyword evidence="2" id="KW-0812">Transmembrane</keyword>
<keyword evidence="4" id="KW-1185">Reference proteome</keyword>
<evidence type="ECO:0000256" key="2">
    <source>
        <dbReference type="SAM" id="Phobius"/>
    </source>
</evidence>
<feature type="compositionally biased region" description="Low complexity" evidence="1">
    <location>
        <begin position="85"/>
        <end position="104"/>
    </location>
</feature>
<feature type="transmembrane region" description="Helical" evidence="2">
    <location>
        <begin position="112"/>
        <end position="134"/>
    </location>
</feature>
<proteinExistence type="predicted"/>
<sequence>MTASASGKFNPQYDNFNYALNTTQCPDGTLCPFANNSGCCDRNQSVTEIHYSYNSSAAMPTDVAELTTFYAAAGYTFPTSIPTATPTPAASSTPGSTSSSTTSSGLSQGAKAGIGIGVTLGVIVWGVGTLLIHLSMRRRRRSRQIDVQKDLVSPTPTVVHGNSVELEGALAGSEMEDLSHVRELPDTKLGNLEG</sequence>
<protein>
    <submittedName>
        <fullName evidence="3">Uncharacterized protein</fullName>
    </submittedName>
</protein>
<evidence type="ECO:0000313" key="3">
    <source>
        <dbReference type="EMBL" id="CAF9903181.1"/>
    </source>
</evidence>
<reference evidence="3" key="1">
    <citation type="submission" date="2021-03" db="EMBL/GenBank/DDBJ databases">
        <authorList>
            <person name="Tagirdzhanova G."/>
        </authorList>
    </citation>
    <scope>NUCLEOTIDE SEQUENCE</scope>
</reference>
<name>A0A8H3EAB3_9LECA</name>
<gene>
    <name evidence="3" type="ORF">ALECFALPRED_000158</name>
</gene>
<dbReference type="Proteomes" id="UP000664203">
    <property type="component" value="Unassembled WGS sequence"/>
</dbReference>
<keyword evidence="2" id="KW-1133">Transmembrane helix</keyword>
<dbReference type="OrthoDB" id="5215637at2759"/>
<dbReference type="AlphaFoldDB" id="A0A8H3EAB3"/>
<comment type="caution">
    <text evidence="3">The sequence shown here is derived from an EMBL/GenBank/DDBJ whole genome shotgun (WGS) entry which is preliminary data.</text>
</comment>
<organism evidence="3 4">
    <name type="scientific">Alectoria fallacina</name>
    <dbReference type="NCBI Taxonomy" id="1903189"/>
    <lineage>
        <taxon>Eukaryota</taxon>
        <taxon>Fungi</taxon>
        <taxon>Dikarya</taxon>
        <taxon>Ascomycota</taxon>
        <taxon>Pezizomycotina</taxon>
        <taxon>Lecanoromycetes</taxon>
        <taxon>OSLEUM clade</taxon>
        <taxon>Lecanoromycetidae</taxon>
        <taxon>Lecanorales</taxon>
        <taxon>Lecanorineae</taxon>
        <taxon>Parmeliaceae</taxon>
        <taxon>Alectoria</taxon>
    </lineage>
</organism>
<evidence type="ECO:0000256" key="1">
    <source>
        <dbReference type="SAM" id="MobiDB-lite"/>
    </source>
</evidence>
<dbReference type="EMBL" id="CAJPDR010000001">
    <property type="protein sequence ID" value="CAF9903181.1"/>
    <property type="molecule type" value="Genomic_DNA"/>
</dbReference>
<keyword evidence="2" id="KW-0472">Membrane</keyword>
<evidence type="ECO:0000313" key="4">
    <source>
        <dbReference type="Proteomes" id="UP000664203"/>
    </source>
</evidence>
<accession>A0A8H3EAB3</accession>
<feature type="region of interest" description="Disordered" evidence="1">
    <location>
        <begin position="85"/>
        <end position="107"/>
    </location>
</feature>